<dbReference type="GO" id="GO:0090313">
    <property type="term" value="P:regulation of protein targeting to membrane"/>
    <property type="evidence" value="ECO:0007669"/>
    <property type="project" value="TreeGrafter"/>
</dbReference>
<organism evidence="3 4">
    <name type="scientific">Candidatus Desulfovibrio intestinavium</name>
    <dbReference type="NCBI Taxonomy" id="2838534"/>
    <lineage>
        <taxon>Bacteria</taxon>
        <taxon>Pseudomonadati</taxon>
        <taxon>Thermodesulfobacteriota</taxon>
        <taxon>Desulfovibrionia</taxon>
        <taxon>Desulfovibrionales</taxon>
        <taxon>Desulfovibrionaceae</taxon>
        <taxon>Desulfovibrio</taxon>
    </lineage>
</organism>
<feature type="compositionally biased region" description="Low complexity" evidence="1">
    <location>
        <begin position="392"/>
        <end position="412"/>
    </location>
</feature>
<sequence>MKRLLLWSALVILLLGAAGAFILSRVDTDLVTSLVSDAVESATGAPLEFAEAPRLSFVPLGVRFGALSWKREDAAHSLAVSASGGRARLALAPLLSGDIVIEEVELNAPALDMVQHAAPTADTPAAAPAVAERDTASVSSDAAAAAPPDDLPLELGRVQVKDARIRFTDAAGNRAEIGPLQLTLTNVRRHADMTLETGFDYALHQGGKDITGSFALKGIFHYYAPNLTIKGLQAQLAPRSGPIPAGLGAIALQADSAVNLADGKLKLSGLALSCATSRLELAGEASLRELTFAGTLSLITAPRATAALWGLTLPAQGEDRLELSTGLEYSPEGLALRQLKISQDKTHLEGTLSLNPQQPALRGELRVNELRVDQYLPQPSGKADSKAPVETNAASDKTNAAPAAAKADQKAAAPAQPKVWPLLDMALAVGSLRYGEMGVKDLSLSLQGDKGNYQLRDFRCALLSGGRLQAHGSTRLPDSRHALNLTAQGVDLGGLTQMLGKGRPVEGTADATADVTARGMTAEAVQASLNGKGTLQAGNIRIQALSAVLRDVPGLGEAVPERIDRVQVPFVIKNGEVTSRPFAATSAKLNAKGQAAASLPRKHLHATADVNTLGMTVPVIVQGPFSNLSYSVDPRFLARMAAGLPDALLEGGESAGKSAGEAAKGAGNALGNTVRGAGGLVKGLLGR</sequence>
<gene>
    <name evidence="3" type="ORF">H9784_09605</name>
</gene>
<name>A0A9D2KSV1_9BACT</name>
<evidence type="ECO:0000256" key="1">
    <source>
        <dbReference type="SAM" id="MobiDB-lite"/>
    </source>
</evidence>
<dbReference type="PANTHER" id="PTHR30441:SF4">
    <property type="entry name" value="PROTEIN ASMA"/>
    <property type="match status" value="1"/>
</dbReference>
<dbReference type="InterPro" id="IPR052894">
    <property type="entry name" value="AsmA-related"/>
</dbReference>
<comment type="caution">
    <text evidence="3">The sequence shown here is derived from an EMBL/GenBank/DDBJ whole genome shotgun (WGS) entry which is preliminary data.</text>
</comment>
<reference evidence="3" key="1">
    <citation type="journal article" date="2021" name="PeerJ">
        <title>Extensive microbial diversity within the chicken gut microbiome revealed by metagenomics and culture.</title>
        <authorList>
            <person name="Gilroy R."/>
            <person name="Ravi A."/>
            <person name="Getino M."/>
            <person name="Pursley I."/>
            <person name="Horton D.L."/>
            <person name="Alikhan N.F."/>
            <person name="Baker D."/>
            <person name="Gharbi K."/>
            <person name="Hall N."/>
            <person name="Watson M."/>
            <person name="Adriaenssens E.M."/>
            <person name="Foster-Nyarko E."/>
            <person name="Jarju S."/>
            <person name="Secka A."/>
            <person name="Antonio M."/>
            <person name="Oren A."/>
            <person name="Chaudhuri R.R."/>
            <person name="La Ragione R."/>
            <person name="Hildebrand F."/>
            <person name="Pallen M.J."/>
        </authorList>
    </citation>
    <scope>NUCLEOTIDE SEQUENCE</scope>
    <source>
        <strain evidence="3">5032</strain>
    </source>
</reference>
<dbReference type="InterPro" id="IPR007844">
    <property type="entry name" value="AsmA"/>
</dbReference>
<feature type="region of interest" description="Disordered" evidence="1">
    <location>
        <begin position="376"/>
        <end position="412"/>
    </location>
</feature>
<dbReference type="PANTHER" id="PTHR30441">
    <property type="entry name" value="DUF748 DOMAIN-CONTAINING PROTEIN"/>
    <property type="match status" value="1"/>
</dbReference>
<dbReference type="EMBL" id="DWZD01000050">
    <property type="protein sequence ID" value="HJA79801.1"/>
    <property type="molecule type" value="Genomic_DNA"/>
</dbReference>
<proteinExistence type="predicted"/>
<dbReference type="Pfam" id="PF05170">
    <property type="entry name" value="AsmA"/>
    <property type="match status" value="1"/>
</dbReference>
<dbReference type="AlphaFoldDB" id="A0A9D2KSV1"/>
<feature type="region of interest" description="Disordered" evidence="1">
    <location>
        <begin position="123"/>
        <end position="150"/>
    </location>
</feature>
<dbReference type="GO" id="GO:0005886">
    <property type="term" value="C:plasma membrane"/>
    <property type="evidence" value="ECO:0007669"/>
    <property type="project" value="TreeGrafter"/>
</dbReference>
<dbReference type="Proteomes" id="UP000823821">
    <property type="component" value="Unassembled WGS sequence"/>
</dbReference>
<protein>
    <submittedName>
        <fullName evidence="3">AsmA family protein</fullName>
    </submittedName>
</protein>
<feature type="compositionally biased region" description="Low complexity" evidence="1">
    <location>
        <begin position="123"/>
        <end position="148"/>
    </location>
</feature>
<evidence type="ECO:0000259" key="2">
    <source>
        <dbReference type="Pfam" id="PF05170"/>
    </source>
</evidence>
<reference evidence="3" key="2">
    <citation type="submission" date="2021-04" db="EMBL/GenBank/DDBJ databases">
        <authorList>
            <person name="Gilroy R."/>
        </authorList>
    </citation>
    <scope>NUCLEOTIDE SEQUENCE</scope>
    <source>
        <strain evidence="3">5032</strain>
    </source>
</reference>
<evidence type="ECO:0000313" key="4">
    <source>
        <dbReference type="Proteomes" id="UP000823821"/>
    </source>
</evidence>
<accession>A0A9D2KSV1</accession>
<feature type="domain" description="AsmA" evidence="2">
    <location>
        <begin position="4"/>
        <end position="535"/>
    </location>
</feature>
<evidence type="ECO:0000313" key="3">
    <source>
        <dbReference type="EMBL" id="HJA79801.1"/>
    </source>
</evidence>